<evidence type="ECO:0000313" key="2">
    <source>
        <dbReference type="EMBL" id="TDE13618.1"/>
    </source>
</evidence>
<gene>
    <name evidence="2" type="ORF">E0F88_17065</name>
</gene>
<reference evidence="2 3" key="1">
    <citation type="submission" date="2019-03" db="EMBL/GenBank/DDBJ databases">
        <title>Dyadobacter AR-3-6 sp. nov., isolated from arctic soil.</title>
        <authorList>
            <person name="Chaudhary D.K."/>
        </authorList>
    </citation>
    <scope>NUCLEOTIDE SEQUENCE [LARGE SCALE GENOMIC DNA]</scope>
    <source>
        <strain evidence="2 3">AR-3-6</strain>
    </source>
</reference>
<evidence type="ECO:0000256" key="1">
    <source>
        <dbReference type="SAM" id="Phobius"/>
    </source>
</evidence>
<accession>A0A4V2Z3Q9</accession>
<protein>
    <submittedName>
        <fullName evidence="2">Uncharacterized protein</fullName>
    </submittedName>
</protein>
<keyword evidence="1" id="KW-1133">Transmembrane helix</keyword>
<dbReference type="RefSeq" id="WP_131959495.1">
    <property type="nucleotide sequence ID" value="NZ_SMFL01000006.1"/>
</dbReference>
<comment type="caution">
    <text evidence="2">The sequence shown here is derived from an EMBL/GenBank/DDBJ whole genome shotgun (WGS) entry which is preliminary data.</text>
</comment>
<name>A0A4V2Z3Q9_9BACT</name>
<keyword evidence="1" id="KW-0812">Transmembrane</keyword>
<keyword evidence="1" id="KW-0472">Membrane</keyword>
<dbReference type="EMBL" id="SMFL01000006">
    <property type="protein sequence ID" value="TDE13618.1"/>
    <property type="molecule type" value="Genomic_DNA"/>
</dbReference>
<dbReference type="Proteomes" id="UP000294850">
    <property type="component" value="Unassembled WGS sequence"/>
</dbReference>
<feature type="transmembrane region" description="Helical" evidence="1">
    <location>
        <begin position="89"/>
        <end position="108"/>
    </location>
</feature>
<feature type="transmembrane region" description="Helical" evidence="1">
    <location>
        <begin position="7"/>
        <end position="28"/>
    </location>
</feature>
<feature type="transmembrane region" description="Helical" evidence="1">
    <location>
        <begin position="62"/>
        <end position="83"/>
    </location>
</feature>
<proteinExistence type="predicted"/>
<dbReference type="AlphaFoldDB" id="A0A4V2Z3Q9"/>
<organism evidence="2 3">
    <name type="scientific">Dyadobacter psychrotolerans</name>
    <dbReference type="NCBI Taxonomy" id="2541721"/>
    <lineage>
        <taxon>Bacteria</taxon>
        <taxon>Pseudomonadati</taxon>
        <taxon>Bacteroidota</taxon>
        <taxon>Cytophagia</taxon>
        <taxon>Cytophagales</taxon>
        <taxon>Spirosomataceae</taxon>
        <taxon>Dyadobacter</taxon>
    </lineage>
</organism>
<feature type="transmembrane region" description="Helical" evidence="1">
    <location>
        <begin position="34"/>
        <end position="50"/>
    </location>
</feature>
<keyword evidence="3" id="KW-1185">Reference proteome</keyword>
<evidence type="ECO:0000313" key="3">
    <source>
        <dbReference type="Proteomes" id="UP000294850"/>
    </source>
</evidence>
<sequence length="113" mass="12513">MKTYLTLIRIIFFFAAFALIVVGSLFFIQHWNGGRLMMGAGLVLMLGAFVQFPHSEKSSMTILRILLTTTALSTLLIGTLFFIQNWGSVALLGIGVLLSVLILFDKLVSKKVF</sequence>